<dbReference type="PANTHER" id="PTHR42912">
    <property type="entry name" value="METHYLTRANSFERASE"/>
    <property type="match status" value="1"/>
</dbReference>
<dbReference type="EMBL" id="JBHTBS010000021">
    <property type="protein sequence ID" value="MFC7339593.1"/>
    <property type="molecule type" value="Genomic_DNA"/>
</dbReference>
<dbReference type="Gene3D" id="3.40.50.150">
    <property type="entry name" value="Vaccinia Virus protein VP39"/>
    <property type="match status" value="1"/>
</dbReference>
<comment type="caution">
    <text evidence="3">The sequence shown here is derived from an EMBL/GenBank/DDBJ whole genome shotgun (WGS) entry which is preliminary data.</text>
</comment>
<dbReference type="Pfam" id="PF08241">
    <property type="entry name" value="Methyltransf_11"/>
    <property type="match status" value="1"/>
</dbReference>
<dbReference type="GO" id="GO:0008168">
    <property type="term" value="F:methyltransferase activity"/>
    <property type="evidence" value="ECO:0007669"/>
    <property type="project" value="UniProtKB-KW"/>
</dbReference>
<proteinExistence type="predicted"/>
<dbReference type="InterPro" id="IPR013216">
    <property type="entry name" value="Methyltransf_11"/>
</dbReference>
<gene>
    <name evidence="3" type="ORF">ACFQY0_20555</name>
</gene>
<feature type="chain" id="PRO_5045575256" evidence="1">
    <location>
        <begin position="21"/>
        <end position="234"/>
    </location>
</feature>
<dbReference type="InterPro" id="IPR029063">
    <property type="entry name" value="SAM-dependent_MTases_sf"/>
</dbReference>
<organism evidence="3 4">
    <name type="scientific">Haloferula chungangensis</name>
    <dbReference type="NCBI Taxonomy" id="1048331"/>
    <lineage>
        <taxon>Bacteria</taxon>
        <taxon>Pseudomonadati</taxon>
        <taxon>Verrucomicrobiota</taxon>
        <taxon>Verrucomicrobiia</taxon>
        <taxon>Verrucomicrobiales</taxon>
        <taxon>Verrucomicrobiaceae</taxon>
        <taxon>Haloferula</taxon>
    </lineage>
</organism>
<protein>
    <submittedName>
        <fullName evidence="3">Class I SAM-dependent methyltransferase</fullName>
        <ecNumber evidence="3">2.1.1.-</ecNumber>
    </submittedName>
</protein>
<keyword evidence="4" id="KW-1185">Reference proteome</keyword>
<evidence type="ECO:0000313" key="4">
    <source>
        <dbReference type="Proteomes" id="UP001596472"/>
    </source>
</evidence>
<evidence type="ECO:0000313" key="3">
    <source>
        <dbReference type="EMBL" id="MFC7339593.1"/>
    </source>
</evidence>
<dbReference type="CDD" id="cd02440">
    <property type="entry name" value="AdoMet_MTases"/>
    <property type="match status" value="1"/>
</dbReference>
<reference evidence="4" key="1">
    <citation type="journal article" date="2019" name="Int. J. Syst. Evol. Microbiol.">
        <title>The Global Catalogue of Microorganisms (GCM) 10K type strain sequencing project: providing services to taxonomists for standard genome sequencing and annotation.</title>
        <authorList>
            <consortium name="The Broad Institute Genomics Platform"/>
            <consortium name="The Broad Institute Genome Sequencing Center for Infectious Disease"/>
            <person name="Wu L."/>
            <person name="Ma J."/>
        </authorList>
    </citation>
    <scope>NUCLEOTIDE SEQUENCE [LARGE SCALE GENOMIC DNA]</scope>
    <source>
        <strain evidence="4">CGMCC 4.1467</strain>
    </source>
</reference>
<sequence>MIRIISFLLLATLLPLAAQSAPRSGEESVKPGINTRYLDPELQVDEWLKRFEVESREVFHKREEILKACGIKPGMKVADIGAGTGLYTRLFSNAVGEQGWVYAVDINGRFLEHIQARAAQEKQNNITTVLCPQDSISLPPASIDFAFLCDVYHHFEFPKTSLASLHQALKPGGRIILIDFIRIDGVSNEWTLNHVRAGEDVFRQEFEDAGFRFEARLDLPGLKENYCLHFVKPE</sequence>
<dbReference type="EC" id="2.1.1.-" evidence="3"/>
<dbReference type="Proteomes" id="UP001596472">
    <property type="component" value="Unassembled WGS sequence"/>
</dbReference>
<accession>A0ABW2LD24</accession>
<dbReference type="GO" id="GO:0032259">
    <property type="term" value="P:methylation"/>
    <property type="evidence" value="ECO:0007669"/>
    <property type="project" value="UniProtKB-KW"/>
</dbReference>
<dbReference type="SUPFAM" id="SSF53335">
    <property type="entry name" value="S-adenosyl-L-methionine-dependent methyltransferases"/>
    <property type="match status" value="1"/>
</dbReference>
<dbReference type="RefSeq" id="WP_379716713.1">
    <property type="nucleotide sequence ID" value="NZ_JBHTBS010000021.1"/>
</dbReference>
<dbReference type="InterPro" id="IPR050508">
    <property type="entry name" value="Methyltransf_Superfamily"/>
</dbReference>
<keyword evidence="1" id="KW-0732">Signal</keyword>
<evidence type="ECO:0000256" key="1">
    <source>
        <dbReference type="SAM" id="SignalP"/>
    </source>
</evidence>
<feature type="signal peptide" evidence="1">
    <location>
        <begin position="1"/>
        <end position="20"/>
    </location>
</feature>
<keyword evidence="3" id="KW-0808">Transferase</keyword>
<feature type="domain" description="Methyltransferase type 11" evidence="2">
    <location>
        <begin position="79"/>
        <end position="177"/>
    </location>
</feature>
<name>A0ABW2LD24_9BACT</name>
<keyword evidence="3" id="KW-0489">Methyltransferase</keyword>
<evidence type="ECO:0000259" key="2">
    <source>
        <dbReference type="Pfam" id="PF08241"/>
    </source>
</evidence>
<dbReference type="PANTHER" id="PTHR42912:SF86">
    <property type="entry name" value="BLL4992 PROTEIN"/>
    <property type="match status" value="1"/>
</dbReference>